<dbReference type="PROSITE" id="PS51375">
    <property type="entry name" value="PPR"/>
    <property type="match status" value="7"/>
</dbReference>
<evidence type="ECO:0000313" key="4">
    <source>
        <dbReference type="EMBL" id="KAK9162137.1"/>
    </source>
</evidence>
<reference evidence="4 5" key="1">
    <citation type="submission" date="2024-01" db="EMBL/GenBank/DDBJ databases">
        <title>Genome assemblies of Stephania.</title>
        <authorList>
            <person name="Yang L."/>
        </authorList>
    </citation>
    <scope>NUCLEOTIDE SEQUENCE [LARGE SCALE GENOMIC DNA]</scope>
    <source>
        <strain evidence="4">YNDBR</strain>
        <tissue evidence="4">Leaf</tissue>
    </source>
</reference>
<feature type="repeat" description="PPR" evidence="2">
    <location>
        <begin position="346"/>
        <end position="376"/>
    </location>
</feature>
<protein>
    <recommendedName>
        <fullName evidence="3">DYW domain-containing protein</fullName>
    </recommendedName>
</protein>
<organism evidence="4 5">
    <name type="scientific">Stephania yunnanensis</name>
    <dbReference type="NCBI Taxonomy" id="152371"/>
    <lineage>
        <taxon>Eukaryota</taxon>
        <taxon>Viridiplantae</taxon>
        <taxon>Streptophyta</taxon>
        <taxon>Embryophyta</taxon>
        <taxon>Tracheophyta</taxon>
        <taxon>Spermatophyta</taxon>
        <taxon>Magnoliopsida</taxon>
        <taxon>Ranunculales</taxon>
        <taxon>Menispermaceae</taxon>
        <taxon>Menispermoideae</taxon>
        <taxon>Cissampelideae</taxon>
        <taxon>Stephania</taxon>
    </lineage>
</organism>
<dbReference type="GO" id="GO:0003723">
    <property type="term" value="F:RNA binding"/>
    <property type="evidence" value="ECO:0007669"/>
    <property type="project" value="InterPro"/>
</dbReference>
<dbReference type="FunFam" id="1.25.40.10:FF:000196">
    <property type="entry name" value="Pentatricopeptide repeat-containing protein At4g14850"/>
    <property type="match status" value="1"/>
</dbReference>
<dbReference type="PANTHER" id="PTHR47926">
    <property type="entry name" value="PENTATRICOPEPTIDE REPEAT-CONTAINING PROTEIN"/>
    <property type="match status" value="1"/>
</dbReference>
<feature type="domain" description="DYW" evidence="3">
    <location>
        <begin position="596"/>
        <end position="690"/>
    </location>
</feature>
<evidence type="ECO:0000256" key="1">
    <source>
        <dbReference type="ARBA" id="ARBA00022737"/>
    </source>
</evidence>
<dbReference type="FunFam" id="1.25.40.10:FF:000366">
    <property type="entry name" value="Pentatricopeptide (PPR) repeat-containing protein"/>
    <property type="match status" value="1"/>
</dbReference>
<feature type="repeat" description="PPR" evidence="2">
    <location>
        <begin position="38"/>
        <end position="68"/>
    </location>
</feature>
<accession>A0AAP0L249</accession>
<gene>
    <name evidence="4" type="ORF">Syun_003039</name>
</gene>
<dbReference type="Pfam" id="PF01535">
    <property type="entry name" value="PPR"/>
    <property type="match status" value="5"/>
</dbReference>
<dbReference type="GO" id="GO:0008270">
    <property type="term" value="F:zinc ion binding"/>
    <property type="evidence" value="ECO:0007669"/>
    <property type="project" value="InterPro"/>
</dbReference>
<keyword evidence="5" id="KW-1185">Reference proteome</keyword>
<name>A0AAP0L249_9MAGN</name>
<evidence type="ECO:0000313" key="5">
    <source>
        <dbReference type="Proteomes" id="UP001420932"/>
    </source>
</evidence>
<dbReference type="Pfam" id="PF20431">
    <property type="entry name" value="E_motif"/>
    <property type="match status" value="1"/>
</dbReference>
<dbReference type="NCBIfam" id="TIGR00756">
    <property type="entry name" value="PPR"/>
    <property type="match status" value="6"/>
</dbReference>
<proteinExistence type="predicted"/>
<feature type="repeat" description="PPR" evidence="2">
    <location>
        <begin position="276"/>
        <end position="310"/>
    </location>
</feature>
<comment type="caution">
    <text evidence="4">The sequence shown here is derived from an EMBL/GenBank/DDBJ whole genome shotgun (WGS) entry which is preliminary data.</text>
</comment>
<dbReference type="Proteomes" id="UP001420932">
    <property type="component" value="Unassembled WGS sequence"/>
</dbReference>
<dbReference type="PANTHER" id="PTHR47926:SF504">
    <property type="entry name" value="(WILD MALAYSIAN BANANA) HYPOTHETICAL PROTEIN"/>
    <property type="match status" value="1"/>
</dbReference>
<dbReference type="FunFam" id="1.25.40.10:FF:000144">
    <property type="entry name" value="Pentatricopeptide repeat-containing protein, mitochondrial"/>
    <property type="match status" value="1"/>
</dbReference>
<dbReference type="EMBL" id="JBBNAF010000002">
    <property type="protein sequence ID" value="KAK9162137.1"/>
    <property type="molecule type" value="Genomic_DNA"/>
</dbReference>
<dbReference type="InterPro" id="IPR046848">
    <property type="entry name" value="E_motif"/>
</dbReference>
<dbReference type="GO" id="GO:0009451">
    <property type="term" value="P:RNA modification"/>
    <property type="evidence" value="ECO:0007669"/>
    <property type="project" value="InterPro"/>
</dbReference>
<dbReference type="FunFam" id="1.25.40.10:FF:000073">
    <property type="entry name" value="Pentatricopeptide repeat-containing protein chloroplastic"/>
    <property type="match status" value="1"/>
</dbReference>
<feature type="repeat" description="PPR" evidence="2">
    <location>
        <begin position="517"/>
        <end position="551"/>
    </location>
</feature>
<keyword evidence="1" id="KW-0677">Repeat</keyword>
<evidence type="ECO:0000259" key="3">
    <source>
        <dbReference type="Pfam" id="PF14432"/>
    </source>
</evidence>
<dbReference type="Gene3D" id="1.25.40.10">
    <property type="entry name" value="Tetratricopeptide repeat domain"/>
    <property type="match status" value="5"/>
</dbReference>
<dbReference type="InterPro" id="IPR032867">
    <property type="entry name" value="DYW_dom"/>
</dbReference>
<dbReference type="Pfam" id="PF14432">
    <property type="entry name" value="DYW_deaminase"/>
    <property type="match status" value="1"/>
</dbReference>
<evidence type="ECO:0000256" key="2">
    <source>
        <dbReference type="PROSITE-ProRule" id="PRU00708"/>
    </source>
</evidence>
<dbReference type="InterPro" id="IPR046960">
    <property type="entry name" value="PPR_At4g14850-like_plant"/>
</dbReference>
<sequence>MTERQRIMKLLRGCSRGMLLDGGRKAHACTMKMGFSVDLIIHNDLIDMYGKCGELEMAHTIFDGMSEKNVVSWTSLMSSYVSQGDALASLSLFCQMGCSGIKPNEFTFSTNLKACGMIGIIKNGMQIHGLCSKAGFELIPVAGNSIIDMYSKCGRFVEAAQMFESMPFKTLISWNIMLSGYSNGGCVNEPFHLFRRMQEEEEEEQIPDEYTFVSLIKACSVRGAICEGSQIHASLIRKGLWISCRMIVANSLVDLYVKCGQLADARTLFDEIMLKNIISWTVMMAGYTQEGNLCDAMNLFDDLRKTEIEVDGFILSSLIGIIADFALVEQGKQLHSYILKLPSGLDISVANSVIDMYLKCGLLEEAKKCFDEMEMAYRSLVSWTVMISGYGKYGYGEEAIWLFEQMELNMIYPDDVAYLAVLSACSHAGLIDECRHYFSRLCMDINRIKPRVEHYACFVDLLGRGGYLEEAKNLIRSMPFEPTVEIWQTLLGACRVHKDLEMGREVGEILLRLDGDNHVNYVMLSNLYAEAGKWSECESIRNSMRRKGMKKEAGRSWIEIDKEVHFFYGGDDTHPLSEKIHTVLREMEMRMKEKAGYAYGVRFALHDIDEESKEENLRVHSEKLAIGLALARGKLEEFEVIRVFKNLRICGDCHEFIKGLSKVLRKVFLVRDATRFHRFEDGICSCKDYW</sequence>
<feature type="repeat" description="PPR" evidence="2">
    <location>
        <begin position="379"/>
        <end position="413"/>
    </location>
</feature>
<dbReference type="FunFam" id="1.25.40.10:FF:000285">
    <property type="entry name" value="Pentatricopeptide repeat-containing protein, chloroplastic"/>
    <property type="match status" value="1"/>
</dbReference>
<dbReference type="InterPro" id="IPR011990">
    <property type="entry name" value="TPR-like_helical_dom_sf"/>
</dbReference>
<dbReference type="AlphaFoldDB" id="A0AAP0L249"/>
<feature type="repeat" description="PPR" evidence="2">
    <location>
        <begin position="170"/>
        <end position="204"/>
    </location>
</feature>
<feature type="repeat" description="PPR" evidence="2">
    <location>
        <begin position="69"/>
        <end position="103"/>
    </location>
</feature>
<dbReference type="Pfam" id="PF13041">
    <property type="entry name" value="PPR_2"/>
    <property type="match status" value="2"/>
</dbReference>
<dbReference type="InterPro" id="IPR002885">
    <property type="entry name" value="PPR_rpt"/>
</dbReference>